<dbReference type="Proteomes" id="UP000600565">
    <property type="component" value="Unassembled WGS sequence"/>
</dbReference>
<dbReference type="EMBL" id="JACSPW010000001">
    <property type="protein sequence ID" value="MBD8031606.1"/>
    <property type="molecule type" value="Genomic_DNA"/>
</dbReference>
<protein>
    <submittedName>
        <fullName evidence="1">Uncharacterized protein</fullName>
    </submittedName>
</protein>
<evidence type="ECO:0000313" key="2">
    <source>
        <dbReference type="Proteomes" id="UP000600565"/>
    </source>
</evidence>
<organism evidence="1 2">
    <name type="scientific">Solibacillus merdavium</name>
    <dbReference type="NCBI Taxonomy" id="2762218"/>
    <lineage>
        <taxon>Bacteria</taxon>
        <taxon>Bacillati</taxon>
        <taxon>Bacillota</taxon>
        <taxon>Bacilli</taxon>
        <taxon>Bacillales</taxon>
        <taxon>Caryophanaceae</taxon>
        <taxon>Solibacillus</taxon>
    </lineage>
</organism>
<accession>A0ABR8XI44</accession>
<keyword evidence="2" id="KW-1185">Reference proteome</keyword>
<evidence type="ECO:0000313" key="1">
    <source>
        <dbReference type="EMBL" id="MBD8031606.1"/>
    </source>
</evidence>
<proteinExistence type="predicted"/>
<gene>
    <name evidence="1" type="ORF">H9632_00905</name>
</gene>
<dbReference type="RefSeq" id="WP_191702252.1">
    <property type="nucleotide sequence ID" value="NZ_JACSPW010000001.1"/>
</dbReference>
<sequence length="65" mass="7823">MKQMIKIIRKVDIEKQYEEILMLEMDYELATLYSAMNDKNQSEIEKSKKRLTEIQEELKGLHVYA</sequence>
<reference evidence="1 2" key="1">
    <citation type="submission" date="2020-08" db="EMBL/GenBank/DDBJ databases">
        <title>A Genomic Blueprint of the Chicken Gut Microbiome.</title>
        <authorList>
            <person name="Gilroy R."/>
            <person name="Ravi A."/>
            <person name="Getino M."/>
            <person name="Pursley I."/>
            <person name="Horton D.L."/>
            <person name="Alikhan N.-F."/>
            <person name="Baker D."/>
            <person name="Gharbi K."/>
            <person name="Hall N."/>
            <person name="Watson M."/>
            <person name="Adriaenssens E.M."/>
            <person name="Foster-Nyarko E."/>
            <person name="Jarju S."/>
            <person name="Secka A."/>
            <person name="Antonio M."/>
            <person name="Oren A."/>
            <person name="Chaudhuri R."/>
            <person name="La Ragione R.M."/>
            <person name="Hildebrand F."/>
            <person name="Pallen M.J."/>
        </authorList>
    </citation>
    <scope>NUCLEOTIDE SEQUENCE [LARGE SCALE GENOMIC DNA]</scope>
    <source>
        <strain evidence="1 2">Sa1YVA6</strain>
    </source>
</reference>
<name>A0ABR8XI44_9BACL</name>
<comment type="caution">
    <text evidence="1">The sequence shown here is derived from an EMBL/GenBank/DDBJ whole genome shotgun (WGS) entry which is preliminary data.</text>
</comment>